<proteinExistence type="predicted"/>
<dbReference type="Proteomes" id="UP001266305">
    <property type="component" value="Unassembled WGS sequence"/>
</dbReference>
<organism evidence="1 2">
    <name type="scientific">Saguinus oedipus</name>
    <name type="common">Cotton-top tamarin</name>
    <name type="synonym">Oedipomidas oedipus</name>
    <dbReference type="NCBI Taxonomy" id="9490"/>
    <lineage>
        <taxon>Eukaryota</taxon>
        <taxon>Metazoa</taxon>
        <taxon>Chordata</taxon>
        <taxon>Craniata</taxon>
        <taxon>Vertebrata</taxon>
        <taxon>Euteleostomi</taxon>
        <taxon>Mammalia</taxon>
        <taxon>Eutheria</taxon>
        <taxon>Euarchontoglires</taxon>
        <taxon>Primates</taxon>
        <taxon>Haplorrhini</taxon>
        <taxon>Platyrrhini</taxon>
        <taxon>Cebidae</taxon>
        <taxon>Callitrichinae</taxon>
        <taxon>Saguinus</taxon>
    </lineage>
</organism>
<accession>A0ABQ9W0U9</accession>
<feature type="non-terminal residue" evidence="1">
    <location>
        <position position="1"/>
    </location>
</feature>
<evidence type="ECO:0000313" key="1">
    <source>
        <dbReference type="EMBL" id="KAK2114684.1"/>
    </source>
</evidence>
<keyword evidence="2" id="KW-1185">Reference proteome</keyword>
<evidence type="ECO:0000313" key="2">
    <source>
        <dbReference type="Proteomes" id="UP001266305"/>
    </source>
</evidence>
<reference evidence="1 2" key="1">
    <citation type="submission" date="2023-05" db="EMBL/GenBank/DDBJ databases">
        <title>B98-5 Cell Line De Novo Hybrid Assembly: An Optical Mapping Approach.</title>
        <authorList>
            <person name="Kananen K."/>
            <person name="Auerbach J.A."/>
            <person name="Kautto E."/>
            <person name="Blachly J.S."/>
        </authorList>
    </citation>
    <scope>NUCLEOTIDE SEQUENCE [LARGE SCALE GENOMIC DNA]</scope>
    <source>
        <strain evidence="1">B95-8</strain>
        <tissue evidence="1">Cell line</tissue>
    </source>
</reference>
<gene>
    <name evidence="1" type="ORF">P7K49_008950</name>
</gene>
<sequence length="132" mass="14372">AQKALDVSGLRETDQDVKENCWLVTSRMGPGQPVLAYLPKPILMKEYPKTFGSLGLVLWELPIRTQPCDDLQSFRHIRGCSFPTSLCTASSMTALSVSLLIDICSPHVLQKAALCLSQHLPTGLVPELPSPG</sequence>
<comment type="caution">
    <text evidence="1">The sequence shown here is derived from an EMBL/GenBank/DDBJ whole genome shotgun (WGS) entry which is preliminary data.</text>
</comment>
<dbReference type="EMBL" id="JASSZA010000004">
    <property type="protein sequence ID" value="KAK2114684.1"/>
    <property type="molecule type" value="Genomic_DNA"/>
</dbReference>
<protein>
    <submittedName>
        <fullName evidence="1">Uncharacterized protein</fullName>
    </submittedName>
</protein>
<name>A0ABQ9W0U9_SAGOE</name>